<dbReference type="Gene3D" id="3.40.50.300">
    <property type="entry name" value="P-loop containing nucleotide triphosphate hydrolases"/>
    <property type="match status" value="2"/>
</dbReference>
<feature type="domain" description="ABC transporter" evidence="4">
    <location>
        <begin position="10"/>
        <end position="270"/>
    </location>
</feature>
<dbReference type="PROSITE" id="PS00211">
    <property type="entry name" value="ABC_TRANSPORTER_1"/>
    <property type="match status" value="1"/>
</dbReference>
<dbReference type="SUPFAM" id="SSF52540">
    <property type="entry name" value="P-loop containing nucleoside triphosphate hydrolases"/>
    <property type="match status" value="2"/>
</dbReference>
<keyword evidence="1" id="KW-0547">Nucleotide-binding</keyword>
<dbReference type="InterPro" id="IPR003593">
    <property type="entry name" value="AAA+_ATPase"/>
</dbReference>
<accession>A0A852R563</accession>
<protein>
    <submittedName>
        <fullName evidence="5">Macrolide transport system ATP-binding/permease protein</fullName>
    </submittedName>
</protein>
<dbReference type="InterPro" id="IPR051309">
    <property type="entry name" value="ABCF_ATPase"/>
</dbReference>
<dbReference type="FunFam" id="3.40.50.300:FF:000011">
    <property type="entry name" value="Putative ABC transporter ATP-binding component"/>
    <property type="match status" value="1"/>
</dbReference>
<dbReference type="PANTHER" id="PTHR42855:SF1">
    <property type="entry name" value="ABC TRANSPORTER DOMAIN-CONTAINING PROTEIN"/>
    <property type="match status" value="1"/>
</dbReference>
<dbReference type="PROSITE" id="PS50893">
    <property type="entry name" value="ABC_TRANSPORTER_2"/>
    <property type="match status" value="2"/>
</dbReference>
<dbReference type="CDD" id="cd03221">
    <property type="entry name" value="ABCF_EF-3"/>
    <property type="match status" value="2"/>
</dbReference>
<evidence type="ECO:0000256" key="2">
    <source>
        <dbReference type="ARBA" id="ARBA00022840"/>
    </source>
</evidence>
<evidence type="ECO:0000313" key="5">
    <source>
        <dbReference type="EMBL" id="NYD26655.1"/>
    </source>
</evidence>
<feature type="domain" description="ABC transporter" evidence="4">
    <location>
        <begin position="404"/>
        <end position="611"/>
    </location>
</feature>
<dbReference type="GO" id="GO:0005524">
    <property type="term" value="F:ATP binding"/>
    <property type="evidence" value="ECO:0007669"/>
    <property type="project" value="UniProtKB-KW"/>
</dbReference>
<reference evidence="5 6" key="1">
    <citation type="submission" date="2020-07" db="EMBL/GenBank/DDBJ databases">
        <title>Sequencing the genomes of 1000 actinobacteria strains.</title>
        <authorList>
            <person name="Klenk H.-P."/>
        </authorList>
    </citation>
    <scope>NUCLEOTIDE SEQUENCE [LARGE SCALE GENOMIC DNA]</scope>
    <source>
        <strain evidence="5 6">DSM 17380</strain>
    </source>
</reference>
<sequence>MPISHVSTHLRIDGVSHAYGARRVLTDISVAVPAGARVGLIGENGSGKSTLLRIAAGTLAPSAGSVSATTQGGGQPRIGLLHQEPPFADSDTIAAALATATQPVRDAAARLDAAGAALAAPGDPAEVRGREAAYADALDEAERLGAWELETRVEQTLTGLGIAAIPRDRRSSELSGGQRARLSLAWTILNSPDVLLLDEPTNHLDDQATAYVVHTLGRWPGPVLFASHDRAFLEEVATSLVDLDPAPQQHALTERLVQDGTGSGIGVTRFTGSYTQYLAARASARLRWEQQYAAEQAELRRLRAAVGTNQIVGHEEWKPRSETRAAQKFYADRNARVVARRVNDARSRLESLTASQIAAPPPELAFAGIGDPSAERPAPSGASDAASVGGASRVTGGPTAGGGAQCADPVPVLAATDLAVAGRLAPTALTLHSGERLLVTGPNGAGKSTLLAILAGLREPETGSLQIAPDTRIGMLRQESTFADPNGLGDSRSVAEVYEDGVGADLAEAAPLSTLGLLHPRDEGVPLSTLSVGQRRRLALAILIAAPPDLLLLDEPTNHLSLALADALERAVTKFSGTVVVASHDRWLRERWGAAELTLDPAVDAKTPVSRMNRG</sequence>
<dbReference type="InterPro" id="IPR017871">
    <property type="entry name" value="ABC_transporter-like_CS"/>
</dbReference>
<dbReference type="Proteomes" id="UP000586095">
    <property type="component" value="Unassembled WGS sequence"/>
</dbReference>
<proteinExistence type="predicted"/>
<gene>
    <name evidence="5" type="ORF">BJ960_001458</name>
</gene>
<dbReference type="SMART" id="SM00382">
    <property type="entry name" value="AAA"/>
    <property type="match status" value="2"/>
</dbReference>
<dbReference type="InterPro" id="IPR027417">
    <property type="entry name" value="P-loop_NTPase"/>
</dbReference>
<feature type="compositionally biased region" description="Low complexity" evidence="3">
    <location>
        <begin position="380"/>
        <end position="392"/>
    </location>
</feature>
<feature type="region of interest" description="Disordered" evidence="3">
    <location>
        <begin position="363"/>
        <end position="404"/>
    </location>
</feature>
<keyword evidence="6" id="KW-1185">Reference proteome</keyword>
<keyword evidence="2 5" id="KW-0067">ATP-binding</keyword>
<evidence type="ECO:0000256" key="1">
    <source>
        <dbReference type="ARBA" id="ARBA00022741"/>
    </source>
</evidence>
<dbReference type="PANTHER" id="PTHR42855">
    <property type="entry name" value="ABC TRANSPORTER ATP-BINDING SUBUNIT"/>
    <property type="match status" value="1"/>
</dbReference>
<evidence type="ECO:0000256" key="3">
    <source>
        <dbReference type="SAM" id="MobiDB-lite"/>
    </source>
</evidence>
<evidence type="ECO:0000259" key="4">
    <source>
        <dbReference type="PROSITE" id="PS50893"/>
    </source>
</evidence>
<dbReference type="AlphaFoldDB" id="A0A852R563"/>
<evidence type="ECO:0000313" key="6">
    <source>
        <dbReference type="Proteomes" id="UP000586095"/>
    </source>
</evidence>
<dbReference type="RefSeq" id="WP_307814738.1">
    <property type="nucleotide sequence ID" value="NZ_BAAALZ010000005.1"/>
</dbReference>
<name>A0A852R563_9MICO</name>
<dbReference type="Pfam" id="PF00005">
    <property type="entry name" value="ABC_tran"/>
    <property type="match status" value="2"/>
</dbReference>
<comment type="caution">
    <text evidence="5">The sequence shown here is derived from an EMBL/GenBank/DDBJ whole genome shotgun (WGS) entry which is preliminary data.</text>
</comment>
<dbReference type="InterPro" id="IPR003439">
    <property type="entry name" value="ABC_transporter-like_ATP-bd"/>
</dbReference>
<dbReference type="GO" id="GO:0016887">
    <property type="term" value="F:ATP hydrolysis activity"/>
    <property type="evidence" value="ECO:0007669"/>
    <property type="project" value="InterPro"/>
</dbReference>
<dbReference type="EMBL" id="JACCBD010000001">
    <property type="protein sequence ID" value="NYD26655.1"/>
    <property type="molecule type" value="Genomic_DNA"/>
</dbReference>
<organism evidence="5 6">
    <name type="scientific">Leucobacter aridicollis</name>
    <dbReference type="NCBI Taxonomy" id="283878"/>
    <lineage>
        <taxon>Bacteria</taxon>
        <taxon>Bacillati</taxon>
        <taxon>Actinomycetota</taxon>
        <taxon>Actinomycetes</taxon>
        <taxon>Micrococcales</taxon>
        <taxon>Microbacteriaceae</taxon>
        <taxon>Leucobacter</taxon>
    </lineage>
</organism>